<proteinExistence type="predicted"/>
<dbReference type="KEGG" id="sli:Slin_1824"/>
<dbReference type="EMBL" id="CP001769">
    <property type="protein sequence ID" value="ADB37869.1"/>
    <property type="molecule type" value="Genomic_DNA"/>
</dbReference>
<feature type="transmembrane region" description="Helical" evidence="1">
    <location>
        <begin position="190"/>
        <end position="209"/>
    </location>
</feature>
<feature type="transmembrane region" description="Helical" evidence="1">
    <location>
        <begin position="12"/>
        <end position="31"/>
    </location>
</feature>
<accession>D2QR17</accession>
<dbReference type="AlphaFoldDB" id="D2QR17"/>
<gene>
    <name evidence="2" type="ordered locus">Slin_1824</name>
</gene>
<evidence type="ECO:0000256" key="1">
    <source>
        <dbReference type="SAM" id="Phobius"/>
    </source>
</evidence>
<keyword evidence="3" id="KW-1185">Reference proteome</keyword>
<sequence length="229" mass="25650">MRTLAKTSGWSLILMAIVAGFSLGFAFPKLYDVNSLDLSEQNLAQNYPLYVLMLFGIALIILLDVLVSCTLYAFFKEDSKTLSVLSLLFRLIYSLLFTIAAYQLYKTISHENVSNDLINSNYQSFQTIWSIGLIIFGFHLITIGLLMNLHKQIPKLLWYLTLIAGLSYIVVHVLKITTQPVSELSKVLENVLALPMALGELGLAIWLVVKGGKTNENKPEIFVSNKDLV</sequence>
<feature type="transmembrane region" description="Helical" evidence="1">
    <location>
        <begin position="51"/>
        <end position="75"/>
    </location>
</feature>
<dbReference type="Pfam" id="PF14329">
    <property type="entry name" value="DUF4386"/>
    <property type="match status" value="1"/>
</dbReference>
<dbReference type="Proteomes" id="UP000002028">
    <property type="component" value="Chromosome"/>
</dbReference>
<feature type="transmembrane region" description="Helical" evidence="1">
    <location>
        <begin position="125"/>
        <end position="149"/>
    </location>
</feature>
<evidence type="ECO:0000313" key="2">
    <source>
        <dbReference type="EMBL" id="ADB37869.1"/>
    </source>
</evidence>
<dbReference type="RefSeq" id="WP_012926419.1">
    <property type="nucleotide sequence ID" value="NC_013730.1"/>
</dbReference>
<evidence type="ECO:0008006" key="4">
    <source>
        <dbReference type="Google" id="ProtNLM"/>
    </source>
</evidence>
<keyword evidence="1" id="KW-1133">Transmembrane helix</keyword>
<keyword evidence="1" id="KW-0812">Transmembrane</keyword>
<organism evidence="2 3">
    <name type="scientific">Spirosoma linguale (strain ATCC 33905 / DSM 74 / LMG 10896 / Claus 1)</name>
    <dbReference type="NCBI Taxonomy" id="504472"/>
    <lineage>
        <taxon>Bacteria</taxon>
        <taxon>Pseudomonadati</taxon>
        <taxon>Bacteroidota</taxon>
        <taxon>Cytophagia</taxon>
        <taxon>Cytophagales</taxon>
        <taxon>Cytophagaceae</taxon>
        <taxon>Spirosoma</taxon>
    </lineage>
</organism>
<dbReference type="HOGENOM" id="CLU_098561_0_0_10"/>
<dbReference type="InterPro" id="IPR025495">
    <property type="entry name" value="DUF4386"/>
</dbReference>
<feature type="transmembrane region" description="Helical" evidence="1">
    <location>
        <begin position="87"/>
        <end position="105"/>
    </location>
</feature>
<feature type="transmembrane region" description="Helical" evidence="1">
    <location>
        <begin position="156"/>
        <end position="178"/>
    </location>
</feature>
<dbReference type="STRING" id="504472.Slin_1824"/>
<dbReference type="eggNOG" id="ENOG502ZCCM">
    <property type="taxonomic scope" value="Bacteria"/>
</dbReference>
<protein>
    <recommendedName>
        <fullName evidence="4">DUF4386 domain-containing protein</fullName>
    </recommendedName>
</protein>
<name>D2QR17_SPILD</name>
<evidence type="ECO:0000313" key="3">
    <source>
        <dbReference type="Proteomes" id="UP000002028"/>
    </source>
</evidence>
<keyword evidence="1" id="KW-0472">Membrane</keyword>
<reference evidence="2 3" key="1">
    <citation type="journal article" date="2010" name="Stand. Genomic Sci.">
        <title>Complete genome sequence of Spirosoma linguale type strain (1).</title>
        <authorList>
            <person name="Lail K."/>
            <person name="Sikorski J."/>
            <person name="Saunders E."/>
            <person name="Lapidus A."/>
            <person name="Glavina Del Rio T."/>
            <person name="Copeland A."/>
            <person name="Tice H."/>
            <person name="Cheng J.-F."/>
            <person name="Lucas S."/>
            <person name="Nolan M."/>
            <person name="Bruce D."/>
            <person name="Goodwin L."/>
            <person name="Pitluck S."/>
            <person name="Ivanova N."/>
            <person name="Mavromatis K."/>
            <person name="Ovchinnikova G."/>
            <person name="Pati A."/>
            <person name="Chen A."/>
            <person name="Palaniappan K."/>
            <person name="Land M."/>
            <person name="Hauser L."/>
            <person name="Chang Y.-J."/>
            <person name="Jeffries C.D."/>
            <person name="Chain P."/>
            <person name="Brettin T."/>
            <person name="Detter J.C."/>
            <person name="Schuetze A."/>
            <person name="Rohde M."/>
            <person name="Tindall B.J."/>
            <person name="Goeker M."/>
            <person name="Bristow J."/>
            <person name="Eisen J.A."/>
            <person name="Markowitz V."/>
            <person name="Hugenholtz P."/>
            <person name="Kyrpides N.C."/>
            <person name="Klenk H.-P."/>
            <person name="Chen F."/>
        </authorList>
    </citation>
    <scope>NUCLEOTIDE SEQUENCE [LARGE SCALE GENOMIC DNA]</scope>
    <source>
        <strain evidence="3">ATCC 33905 / DSM 74 / LMG 10896 / Claus 1</strain>
    </source>
</reference>